<keyword evidence="9" id="KW-0762">Sugar transport</keyword>
<evidence type="ECO:0000313" key="9">
    <source>
        <dbReference type="EMBL" id="MDR7086151.1"/>
    </source>
</evidence>
<dbReference type="Gene3D" id="1.10.3720.10">
    <property type="entry name" value="MetI-like"/>
    <property type="match status" value="1"/>
</dbReference>
<dbReference type="RefSeq" id="WP_309967442.1">
    <property type="nucleotide sequence ID" value="NZ_JAVDWH010000001.1"/>
</dbReference>
<dbReference type="PROSITE" id="PS50928">
    <property type="entry name" value="ABC_TM1"/>
    <property type="match status" value="1"/>
</dbReference>
<dbReference type="InterPro" id="IPR050901">
    <property type="entry name" value="BP-dep_ABC_trans_perm"/>
</dbReference>
<dbReference type="CDD" id="cd06261">
    <property type="entry name" value="TM_PBP2"/>
    <property type="match status" value="1"/>
</dbReference>
<evidence type="ECO:0000256" key="2">
    <source>
        <dbReference type="ARBA" id="ARBA00022448"/>
    </source>
</evidence>
<keyword evidence="6 7" id="KW-0472">Membrane</keyword>
<feature type="transmembrane region" description="Helical" evidence="7">
    <location>
        <begin position="67"/>
        <end position="88"/>
    </location>
</feature>
<evidence type="ECO:0000313" key="10">
    <source>
        <dbReference type="Proteomes" id="UP001257739"/>
    </source>
</evidence>
<feature type="transmembrane region" description="Helical" evidence="7">
    <location>
        <begin position="195"/>
        <end position="218"/>
    </location>
</feature>
<dbReference type="SUPFAM" id="SSF161098">
    <property type="entry name" value="MetI-like"/>
    <property type="match status" value="1"/>
</dbReference>
<proteinExistence type="predicted"/>
<accession>A0ABU1ULT8</accession>
<feature type="transmembrane region" description="Helical" evidence="7">
    <location>
        <begin position="12"/>
        <end position="35"/>
    </location>
</feature>
<dbReference type="EMBL" id="JAVDWH010000001">
    <property type="protein sequence ID" value="MDR7086151.1"/>
    <property type="molecule type" value="Genomic_DNA"/>
</dbReference>
<feature type="transmembrane region" description="Helical" evidence="7">
    <location>
        <begin position="41"/>
        <end position="60"/>
    </location>
</feature>
<keyword evidence="5 7" id="KW-1133">Transmembrane helix</keyword>
<evidence type="ECO:0000256" key="7">
    <source>
        <dbReference type="SAM" id="Phobius"/>
    </source>
</evidence>
<dbReference type="PANTHER" id="PTHR32243:SF18">
    <property type="entry name" value="INNER MEMBRANE ABC TRANSPORTER PERMEASE PROTEIN YCJP"/>
    <property type="match status" value="1"/>
</dbReference>
<dbReference type="InterPro" id="IPR035906">
    <property type="entry name" value="MetI-like_sf"/>
</dbReference>
<gene>
    <name evidence="9" type="ORF">J2X11_000990</name>
</gene>
<keyword evidence="2" id="KW-0813">Transport</keyword>
<comment type="caution">
    <text evidence="9">The sequence shown here is derived from an EMBL/GenBank/DDBJ whole genome shotgun (WGS) entry which is preliminary data.</text>
</comment>
<evidence type="ECO:0000259" key="8">
    <source>
        <dbReference type="PROSITE" id="PS50928"/>
    </source>
</evidence>
<sequence length="330" mass="35229">MSTVAFVPSVRSRLWASGISFALGFTLANYGILMVVRPDQWLWLAAAAVLMLTGAAGILFADTNRSVSFWAVLGLEVFAMFTLLPLLWTFTVATTPAELTARSLWPNEVSWETFGDVLGSSSMRRAALTSVLVSGVATLISIPLAIAAAYALTRLKVKGGRVAYAFVISVLLIPLVALAGPIADQVISLDRFGSRLALIPPALLITLPLSIWLFVTLFKRAPWTLGDAVRADGASRRQWFTRFVVPALGPGILLIAMLVFVVGCQDYVLGAALSTTDAPLPASLLTARGDLDTASSATIAAAGLLWAVLPVILLLVAPRRIHQLLGRSYR</sequence>
<name>A0ABU1ULT8_9ACTN</name>
<feature type="transmembrane region" description="Helical" evidence="7">
    <location>
        <begin position="126"/>
        <end position="150"/>
    </location>
</feature>
<feature type="transmembrane region" description="Helical" evidence="7">
    <location>
        <begin position="239"/>
        <end position="263"/>
    </location>
</feature>
<protein>
    <submittedName>
        <fullName evidence="9">Multiple sugar transport system permease protein</fullName>
    </submittedName>
</protein>
<evidence type="ECO:0000256" key="3">
    <source>
        <dbReference type="ARBA" id="ARBA00022475"/>
    </source>
</evidence>
<keyword evidence="10" id="KW-1185">Reference proteome</keyword>
<feature type="transmembrane region" description="Helical" evidence="7">
    <location>
        <begin position="162"/>
        <end position="183"/>
    </location>
</feature>
<feature type="domain" description="ABC transmembrane type-1" evidence="8">
    <location>
        <begin position="127"/>
        <end position="317"/>
    </location>
</feature>
<comment type="subcellular location">
    <subcellularLocation>
        <location evidence="1">Cell membrane</location>
        <topology evidence="1">Multi-pass membrane protein</topology>
    </subcellularLocation>
</comment>
<organism evidence="9 10">
    <name type="scientific">Aeromicrobium panaciterrae</name>
    <dbReference type="NCBI Taxonomy" id="363861"/>
    <lineage>
        <taxon>Bacteria</taxon>
        <taxon>Bacillati</taxon>
        <taxon>Actinomycetota</taxon>
        <taxon>Actinomycetes</taxon>
        <taxon>Propionibacteriales</taxon>
        <taxon>Nocardioidaceae</taxon>
        <taxon>Aeromicrobium</taxon>
    </lineage>
</organism>
<evidence type="ECO:0000256" key="4">
    <source>
        <dbReference type="ARBA" id="ARBA00022692"/>
    </source>
</evidence>
<reference evidence="9 10" key="1">
    <citation type="submission" date="2023-07" db="EMBL/GenBank/DDBJ databases">
        <title>Sorghum-associated microbial communities from plants grown in Nebraska, USA.</title>
        <authorList>
            <person name="Schachtman D."/>
        </authorList>
    </citation>
    <scope>NUCLEOTIDE SEQUENCE [LARGE SCALE GENOMIC DNA]</scope>
    <source>
        <strain evidence="9 10">BE248</strain>
    </source>
</reference>
<keyword evidence="4 7" id="KW-0812">Transmembrane</keyword>
<dbReference type="InterPro" id="IPR000515">
    <property type="entry name" value="MetI-like"/>
</dbReference>
<evidence type="ECO:0000256" key="1">
    <source>
        <dbReference type="ARBA" id="ARBA00004651"/>
    </source>
</evidence>
<dbReference type="PANTHER" id="PTHR32243">
    <property type="entry name" value="MALTOSE TRANSPORT SYSTEM PERMEASE-RELATED"/>
    <property type="match status" value="1"/>
</dbReference>
<keyword evidence="3" id="KW-1003">Cell membrane</keyword>
<evidence type="ECO:0000256" key="5">
    <source>
        <dbReference type="ARBA" id="ARBA00022989"/>
    </source>
</evidence>
<dbReference type="Proteomes" id="UP001257739">
    <property type="component" value="Unassembled WGS sequence"/>
</dbReference>
<feature type="transmembrane region" description="Helical" evidence="7">
    <location>
        <begin position="294"/>
        <end position="317"/>
    </location>
</feature>
<evidence type="ECO:0000256" key="6">
    <source>
        <dbReference type="ARBA" id="ARBA00023136"/>
    </source>
</evidence>